<proteinExistence type="predicted"/>
<comment type="caution">
    <text evidence="1">The sequence shown here is derived from an EMBL/GenBank/DDBJ whole genome shotgun (WGS) entry which is preliminary data.</text>
</comment>
<protein>
    <submittedName>
        <fullName evidence="1">Uncharacterized protein</fullName>
    </submittedName>
</protein>
<reference evidence="1" key="1">
    <citation type="submission" date="2023-04" db="EMBL/GenBank/DDBJ databases">
        <title>A chromosome-level genome assembly of the parasitoid wasp Eretmocerus hayati.</title>
        <authorList>
            <person name="Zhong Y."/>
            <person name="Liu S."/>
            <person name="Liu Y."/>
        </authorList>
    </citation>
    <scope>NUCLEOTIDE SEQUENCE</scope>
    <source>
        <strain evidence="1">ZJU_SS_LIU_2023</strain>
    </source>
</reference>
<dbReference type="Proteomes" id="UP001239111">
    <property type="component" value="Chromosome 2"/>
</dbReference>
<evidence type="ECO:0000313" key="1">
    <source>
        <dbReference type="EMBL" id="KAJ8675199.1"/>
    </source>
</evidence>
<organism evidence="1 2">
    <name type="scientific">Eretmocerus hayati</name>
    <dbReference type="NCBI Taxonomy" id="131215"/>
    <lineage>
        <taxon>Eukaryota</taxon>
        <taxon>Metazoa</taxon>
        <taxon>Ecdysozoa</taxon>
        <taxon>Arthropoda</taxon>
        <taxon>Hexapoda</taxon>
        <taxon>Insecta</taxon>
        <taxon>Pterygota</taxon>
        <taxon>Neoptera</taxon>
        <taxon>Endopterygota</taxon>
        <taxon>Hymenoptera</taxon>
        <taxon>Apocrita</taxon>
        <taxon>Proctotrupomorpha</taxon>
        <taxon>Chalcidoidea</taxon>
        <taxon>Aphelinidae</taxon>
        <taxon>Aphelininae</taxon>
        <taxon>Eretmocerus</taxon>
    </lineage>
</organism>
<evidence type="ECO:0000313" key="2">
    <source>
        <dbReference type="Proteomes" id="UP001239111"/>
    </source>
</evidence>
<gene>
    <name evidence="1" type="ORF">QAD02_010985</name>
</gene>
<accession>A0ACC2NY27</accession>
<name>A0ACC2NY27_9HYME</name>
<keyword evidence="2" id="KW-1185">Reference proteome</keyword>
<sequence length="349" mass="38586">MLLLEIVLSVAFGVTITSAAFEAELLQVSIQYNNKPIGVGTIVHPLLVLTTWTLLENKSKSDLTVIVNSINQKVTHTIAEIISTKDDYYYSYEVKTLPNGGSRAIHDLALIKLNKAIDLESDGSPSNVTIPDKNYQPPDNTLFDLYGFEIPSMDVSMALMPIVNKEECNKFYEDEGGILDGEFCAGGENSSPPNLVLGPGDEGAPLVSGRDLIGIASAIVPCKKPNCPMIFMNTTRHSDWITGTMSGMLGSGDEWFHPTWEDSEFKRWLNRFLSGENPTCVIGPKKKKISRDYCQRGCVLHDMDFARCGRGNECICALSSGDRPLWHVLNGIETSKANQTCNFETCRYW</sequence>
<dbReference type="EMBL" id="CM056742">
    <property type="protein sequence ID" value="KAJ8675199.1"/>
    <property type="molecule type" value="Genomic_DNA"/>
</dbReference>